<dbReference type="RefSeq" id="WP_189968035.1">
    <property type="nucleotide sequence ID" value="NZ_BMUA01000021.1"/>
</dbReference>
<protein>
    <submittedName>
        <fullName evidence="2">Uncharacterized protein</fullName>
    </submittedName>
</protein>
<name>A0ABQ3QSR2_9ACTN</name>
<keyword evidence="3" id="KW-1185">Reference proteome</keyword>
<evidence type="ECO:0000313" key="2">
    <source>
        <dbReference type="EMBL" id="GHI40310.1"/>
    </source>
</evidence>
<evidence type="ECO:0000313" key="3">
    <source>
        <dbReference type="Proteomes" id="UP001050808"/>
    </source>
</evidence>
<gene>
    <name evidence="2" type="ORF">Sviol_47180</name>
</gene>
<dbReference type="EMBL" id="BNDY01000017">
    <property type="protein sequence ID" value="GHI40310.1"/>
    <property type="molecule type" value="Genomic_DNA"/>
</dbReference>
<proteinExistence type="predicted"/>
<evidence type="ECO:0000256" key="1">
    <source>
        <dbReference type="SAM" id="MobiDB-lite"/>
    </source>
</evidence>
<comment type="caution">
    <text evidence="2">The sequence shown here is derived from an EMBL/GenBank/DDBJ whole genome shotgun (WGS) entry which is preliminary data.</text>
</comment>
<feature type="compositionally biased region" description="Basic and acidic residues" evidence="1">
    <location>
        <begin position="1"/>
        <end position="14"/>
    </location>
</feature>
<reference evidence="2" key="1">
    <citation type="submission" date="2024-05" db="EMBL/GenBank/DDBJ databases">
        <title>Whole genome shotgun sequence of Streptomyces violascens NBRC 12920.</title>
        <authorList>
            <person name="Komaki H."/>
            <person name="Tamura T."/>
        </authorList>
    </citation>
    <scope>NUCLEOTIDE SEQUENCE</scope>
    <source>
        <strain evidence="2">NBRC 12920</strain>
    </source>
</reference>
<sequence>MIDHLDDSARKATQEKATGMSHADAVIEEARIRAARERLGSLHCFESQWQQKYLGLQLVEWQRIIHLLSEDGFGSYSRDKDRAVRELEHAEGITT</sequence>
<feature type="region of interest" description="Disordered" evidence="1">
    <location>
        <begin position="1"/>
        <end position="22"/>
    </location>
</feature>
<organism evidence="2 3">
    <name type="scientific">Streptomyces violascens</name>
    <dbReference type="NCBI Taxonomy" id="67381"/>
    <lineage>
        <taxon>Bacteria</taxon>
        <taxon>Bacillati</taxon>
        <taxon>Actinomycetota</taxon>
        <taxon>Actinomycetes</taxon>
        <taxon>Kitasatosporales</taxon>
        <taxon>Streptomycetaceae</taxon>
        <taxon>Streptomyces</taxon>
    </lineage>
</organism>
<accession>A0ABQ3QSR2</accession>
<dbReference type="Proteomes" id="UP001050808">
    <property type="component" value="Unassembled WGS sequence"/>
</dbReference>